<keyword evidence="3" id="KW-1185">Reference proteome</keyword>
<keyword evidence="1" id="KW-0472">Membrane</keyword>
<reference evidence="2 3" key="1">
    <citation type="submission" date="2009-11" db="EMBL/GenBank/DDBJ databases">
        <title>Annotation of Allomyces macrogynus ATCC 38327.</title>
        <authorList>
            <consortium name="The Broad Institute Genome Sequencing Platform"/>
            <person name="Russ C."/>
            <person name="Cuomo C."/>
            <person name="Burger G."/>
            <person name="Gray M.W."/>
            <person name="Holland P.W.H."/>
            <person name="King N."/>
            <person name="Lang F.B.F."/>
            <person name="Roger A.J."/>
            <person name="Ruiz-Trillo I."/>
            <person name="Young S.K."/>
            <person name="Zeng Q."/>
            <person name="Gargeya S."/>
            <person name="Fitzgerald M."/>
            <person name="Haas B."/>
            <person name="Abouelleil A."/>
            <person name="Alvarado L."/>
            <person name="Arachchi H.M."/>
            <person name="Berlin A."/>
            <person name="Chapman S.B."/>
            <person name="Gearin G."/>
            <person name="Goldberg J."/>
            <person name="Griggs A."/>
            <person name="Gujja S."/>
            <person name="Hansen M."/>
            <person name="Heiman D."/>
            <person name="Howarth C."/>
            <person name="Larimer J."/>
            <person name="Lui A."/>
            <person name="MacDonald P.J.P."/>
            <person name="McCowen C."/>
            <person name="Montmayeur A."/>
            <person name="Murphy C."/>
            <person name="Neiman D."/>
            <person name="Pearson M."/>
            <person name="Priest M."/>
            <person name="Roberts A."/>
            <person name="Saif S."/>
            <person name="Shea T."/>
            <person name="Sisk P."/>
            <person name="Stolte C."/>
            <person name="Sykes S."/>
            <person name="Wortman J."/>
            <person name="Nusbaum C."/>
            <person name="Birren B."/>
        </authorList>
    </citation>
    <scope>NUCLEOTIDE SEQUENCE [LARGE SCALE GENOMIC DNA]</scope>
    <source>
        <strain evidence="2 3">ATCC 38327</strain>
    </source>
</reference>
<reference evidence="3" key="2">
    <citation type="submission" date="2009-11" db="EMBL/GenBank/DDBJ databases">
        <title>The Genome Sequence of Allomyces macrogynus strain ATCC 38327.</title>
        <authorList>
            <consortium name="The Broad Institute Genome Sequencing Platform"/>
            <person name="Russ C."/>
            <person name="Cuomo C."/>
            <person name="Shea T."/>
            <person name="Young S.K."/>
            <person name="Zeng Q."/>
            <person name="Koehrsen M."/>
            <person name="Haas B."/>
            <person name="Borodovsky M."/>
            <person name="Guigo R."/>
            <person name="Alvarado L."/>
            <person name="Berlin A."/>
            <person name="Borenstein D."/>
            <person name="Chen Z."/>
            <person name="Engels R."/>
            <person name="Freedman E."/>
            <person name="Gellesch M."/>
            <person name="Goldberg J."/>
            <person name="Griggs A."/>
            <person name="Gujja S."/>
            <person name="Heiman D."/>
            <person name="Hepburn T."/>
            <person name="Howarth C."/>
            <person name="Jen D."/>
            <person name="Larson L."/>
            <person name="Lewis B."/>
            <person name="Mehta T."/>
            <person name="Park D."/>
            <person name="Pearson M."/>
            <person name="Roberts A."/>
            <person name="Saif S."/>
            <person name="Shenoy N."/>
            <person name="Sisk P."/>
            <person name="Stolte C."/>
            <person name="Sykes S."/>
            <person name="Walk T."/>
            <person name="White J."/>
            <person name="Yandava C."/>
            <person name="Burger G."/>
            <person name="Gray M.W."/>
            <person name="Holland P.W.H."/>
            <person name="King N."/>
            <person name="Lang F.B.F."/>
            <person name="Roger A.J."/>
            <person name="Ruiz-Trillo I."/>
            <person name="Lander E."/>
            <person name="Nusbaum C."/>
        </authorList>
    </citation>
    <scope>NUCLEOTIDE SEQUENCE [LARGE SCALE GENOMIC DNA]</scope>
    <source>
        <strain evidence="3">ATCC 38327</strain>
    </source>
</reference>
<dbReference type="OrthoDB" id="5566364at2759"/>
<dbReference type="VEuPathDB" id="FungiDB:AMAG_20299"/>
<evidence type="ECO:0000313" key="3">
    <source>
        <dbReference type="Proteomes" id="UP000054350"/>
    </source>
</evidence>
<sequence length="319" mass="35810">MIQLLLLPTTFPGVPIARSRFPTKPTPAVAPRHDVLPRIPKLQHVPAQIRAAPVTLRGVARFSPRPTERLNHGDVVDQDGQRISIMGVTENVFYWSAASFLLGVTMTNFVTNIGTCIGMYRRRPSKFYLALLGVTICSLLDPLCVYVGAARMDTDGYLWNVAACIVSLFGLGVFGTLNFVRFWRTCGPALPRLTKLLGVATLIHVSWYWIVVIWWAAWLFSRMSWNDMDDLFFAYSLWYVYDSIVNLSVSLAFVLYLRSKLVTHGAPQRPGVQRALRTVQLSLAVECLFLLVSNVMNAVDKTTDPLWGLSYLGGVRVWI</sequence>
<feature type="transmembrane region" description="Helical" evidence="1">
    <location>
        <begin position="92"/>
        <end position="115"/>
    </location>
</feature>
<feature type="transmembrane region" description="Helical" evidence="1">
    <location>
        <begin position="238"/>
        <end position="257"/>
    </location>
</feature>
<name>A0A0L0T7T9_ALLM3</name>
<keyword evidence="1" id="KW-1133">Transmembrane helix</keyword>
<dbReference type="Proteomes" id="UP000054350">
    <property type="component" value="Unassembled WGS sequence"/>
</dbReference>
<protein>
    <recommendedName>
        <fullName evidence="4">G-protein coupled receptors family 1 profile domain-containing protein</fullName>
    </recommendedName>
</protein>
<evidence type="ECO:0000313" key="2">
    <source>
        <dbReference type="EMBL" id="KNE70619.1"/>
    </source>
</evidence>
<organism evidence="2 3">
    <name type="scientific">Allomyces macrogynus (strain ATCC 38327)</name>
    <name type="common">Allomyces javanicus var. macrogynus</name>
    <dbReference type="NCBI Taxonomy" id="578462"/>
    <lineage>
        <taxon>Eukaryota</taxon>
        <taxon>Fungi</taxon>
        <taxon>Fungi incertae sedis</taxon>
        <taxon>Blastocladiomycota</taxon>
        <taxon>Blastocladiomycetes</taxon>
        <taxon>Blastocladiales</taxon>
        <taxon>Blastocladiaceae</taxon>
        <taxon>Allomyces</taxon>
    </lineage>
</organism>
<evidence type="ECO:0000256" key="1">
    <source>
        <dbReference type="SAM" id="Phobius"/>
    </source>
</evidence>
<feature type="transmembrane region" description="Helical" evidence="1">
    <location>
        <begin position="156"/>
        <end position="175"/>
    </location>
</feature>
<dbReference type="AlphaFoldDB" id="A0A0L0T7T9"/>
<gene>
    <name evidence="2" type="ORF">AMAG_20299</name>
</gene>
<proteinExistence type="predicted"/>
<evidence type="ECO:0008006" key="4">
    <source>
        <dbReference type="Google" id="ProtNLM"/>
    </source>
</evidence>
<keyword evidence="1" id="KW-0812">Transmembrane</keyword>
<feature type="transmembrane region" description="Helical" evidence="1">
    <location>
        <begin position="196"/>
        <end position="218"/>
    </location>
</feature>
<feature type="transmembrane region" description="Helical" evidence="1">
    <location>
        <begin position="127"/>
        <end position="150"/>
    </location>
</feature>
<accession>A0A0L0T7T9</accession>
<dbReference type="EMBL" id="GG745367">
    <property type="protein sequence ID" value="KNE70619.1"/>
    <property type="molecule type" value="Genomic_DNA"/>
</dbReference>